<dbReference type="GO" id="GO:0005777">
    <property type="term" value="C:peroxisome"/>
    <property type="evidence" value="ECO:0007669"/>
    <property type="project" value="UniProtKB-SubCell"/>
</dbReference>
<dbReference type="EMBL" id="GEGO01005053">
    <property type="protein sequence ID" value="JAR90351.1"/>
    <property type="molecule type" value="Transcribed_RNA"/>
</dbReference>
<dbReference type="CDD" id="cd06558">
    <property type="entry name" value="crotonase-like"/>
    <property type="match status" value="1"/>
</dbReference>
<feature type="domain" description="ACB" evidence="4">
    <location>
        <begin position="29"/>
        <end position="114"/>
    </location>
</feature>
<dbReference type="InterPro" id="IPR000582">
    <property type="entry name" value="Acyl-CoA-binding_protein"/>
</dbReference>
<dbReference type="InterPro" id="IPR051053">
    <property type="entry name" value="ECH/Chromodomain_protein"/>
</dbReference>
<sequence>MLSLSRRALWNLSVRRASAALRPFSAASPAEKFNQAVKDLNNVPEEPSNDVKLQLYALFKQATVGKCNVAKPGTFDFVGKAKWDAWNKLGEMSQEDAQKEYASIVTKLAGEKAPGPAQSQEAAAATSSGVEGLVTTFQDGAFTIRFNRPSKRNSITLEMYEEVIKLLKDAGQRDDVKFLVLTGTGEFFSSGNDLGNFTKQMQTGRSQVELAKEAVELFRRYVAEFINFPKPAIALVNGPSVGVSCTILGLFDLVYASDKAFFQTPFTRLGLFPEGCSSYTFPRIMGVARACEVLMMNKQLSAKEAEECGFVSKCFPDASFQEETQKKIQEMAKLPPKSLMHSKTLVRAPVLEALHKANNLECERLVERFTSEEMMKAVMAFFSRQGQALSGESRDHTDALLKTTVK</sequence>
<evidence type="ECO:0000256" key="2">
    <source>
        <dbReference type="ARBA" id="ARBA00023140"/>
    </source>
</evidence>
<dbReference type="AlphaFoldDB" id="A0A147BHW6"/>
<dbReference type="Pfam" id="PF00887">
    <property type="entry name" value="ACBP"/>
    <property type="match status" value="1"/>
</dbReference>
<dbReference type="PRINTS" id="PR00689">
    <property type="entry name" value="ACOABINDINGP"/>
</dbReference>
<organism evidence="5">
    <name type="scientific">Ixodes ricinus</name>
    <name type="common">Common tick</name>
    <name type="synonym">Acarus ricinus</name>
    <dbReference type="NCBI Taxonomy" id="34613"/>
    <lineage>
        <taxon>Eukaryota</taxon>
        <taxon>Metazoa</taxon>
        <taxon>Ecdysozoa</taxon>
        <taxon>Arthropoda</taxon>
        <taxon>Chelicerata</taxon>
        <taxon>Arachnida</taxon>
        <taxon>Acari</taxon>
        <taxon>Parasitiformes</taxon>
        <taxon>Ixodida</taxon>
        <taxon>Ixodoidea</taxon>
        <taxon>Ixodidae</taxon>
        <taxon>Ixodinae</taxon>
        <taxon>Ixodes</taxon>
    </lineage>
</organism>
<dbReference type="InterPro" id="IPR014748">
    <property type="entry name" value="Enoyl-CoA_hydra_C"/>
</dbReference>
<dbReference type="InterPro" id="IPR014352">
    <property type="entry name" value="FERM/acyl-CoA-bd_prot_sf"/>
</dbReference>
<dbReference type="InterPro" id="IPR001753">
    <property type="entry name" value="Enoyl-CoA_hydra/iso"/>
</dbReference>
<dbReference type="PANTHER" id="PTHR43684:SF1">
    <property type="entry name" value="ENOYL-COA DELTA ISOMERASE 2"/>
    <property type="match status" value="1"/>
</dbReference>
<dbReference type="SUPFAM" id="SSF47027">
    <property type="entry name" value="Acyl-CoA binding protein"/>
    <property type="match status" value="1"/>
</dbReference>
<name>A0A147BHW6_IXORI</name>
<dbReference type="InterPro" id="IPR035984">
    <property type="entry name" value="Acyl-CoA-binding_sf"/>
</dbReference>
<keyword evidence="3 5" id="KW-0413">Isomerase</keyword>
<dbReference type="Gene3D" id="3.90.226.10">
    <property type="entry name" value="2-enoyl-CoA Hydratase, Chain A, domain 1"/>
    <property type="match status" value="1"/>
</dbReference>
<dbReference type="Gene3D" id="1.20.80.10">
    <property type="match status" value="1"/>
</dbReference>
<dbReference type="PROSITE" id="PS00880">
    <property type="entry name" value="ACB_1"/>
    <property type="match status" value="1"/>
</dbReference>
<dbReference type="Pfam" id="PF00378">
    <property type="entry name" value="ECH_1"/>
    <property type="match status" value="1"/>
</dbReference>
<protein>
    <submittedName>
        <fullName evidence="5">Putative enoyl-coa delta isomerase 2 mitochondrial-like protein</fullName>
    </submittedName>
</protein>
<dbReference type="PROSITE" id="PS51228">
    <property type="entry name" value="ACB_2"/>
    <property type="match status" value="1"/>
</dbReference>
<evidence type="ECO:0000313" key="5">
    <source>
        <dbReference type="EMBL" id="JAR90351.1"/>
    </source>
</evidence>
<dbReference type="InterPro" id="IPR022408">
    <property type="entry name" value="Acyl-CoA-binding_prot_CS"/>
</dbReference>
<dbReference type="GO" id="GO:0004165">
    <property type="term" value="F:delta(3)-delta(2)-enoyl-CoA isomerase activity"/>
    <property type="evidence" value="ECO:0007669"/>
    <property type="project" value="UniProtKB-ARBA"/>
</dbReference>
<comment type="subcellular location">
    <subcellularLocation>
        <location evidence="1">Peroxisome</location>
    </subcellularLocation>
</comment>
<keyword evidence="2" id="KW-0576">Peroxisome</keyword>
<dbReference type="InterPro" id="IPR029045">
    <property type="entry name" value="ClpP/crotonase-like_dom_sf"/>
</dbReference>
<reference evidence="5" key="1">
    <citation type="journal article" date="2018" name="PLoS Negl. Trop. Dis.">
        <title>Sialome diversity of ticks revealed by RNAseq of single tick salivary glands.</title>
        <authorList>
            <person name="Perner J."/>
            <person name="Kropackova S."/>
            <person name="Kopacek P."/>
            <person name="Ribeiro J.M."/>
        </authorList>
    </citation>
    <scope>NUCLEOTIDE SEQUENCE</scope>
    <source>
        <strain evidence="5">Siblings of single egg batch collected in Ceske Budejovice</strain>
        <tissue evidence="5">Salivary glands</tissue>
    </source>
</reference>
<dbReference type="FunFam" id="3.90.226.10:FF:000084">
    <property type="entry name" value="Enoyl-CoA delta isomerase 2, mitochondrial"/>
    <property type="match status" value="1"/>
</dbReference>
<dbReference type="PANTHER" id="PTHR43684">
    <property type="match status" value="1"/>
</dbReference>
<evidence type="ECO:0000259" key="4">
    <source>
        <dbReference type="PROSITE" id="PS51228"/>
    </source>
</evidence>
<dbReference type="SUPFAM" id="SSF52096">
    <property type="entry name" value="ClpP/crotonase"/>
    <property type="match status" value="1"/>
</dbReference>
<dbReference type="GO" id="GO:0000062">
    <property type="term" value="F:fatty-acyl-CoA binding"/>
    <property type="evidence" value="ECO:0007669"/>
    <property type="project" value="InterPro"/>
</dbReference>
<accession>A0A147BHW6</accession>
<evidence type="ECO:0000256" key="3">
    <source>
        <dbReference type="ARBA" id="ARBA00023235"/>
    </source>
</evidence>
<dbReference type="Gene3D" id="1.10.12.10">
    <property type="entry name" value="Lyase 2-enoyl-coa Hydratase, Chain A, domain 2"/>
    <property type="match status" value="1"/>
</dbReference>
<proteinExistence type="predicted"/>
<dbReference type="CDD" id="cd00435">
    <property type="entry name" value="ACBP"/>
    <property type="match status" value="1"/>
</dbReference>
<evidence type="ECO:0000256" key="1">
    <source>
        <dbReference type="ARBA" id="ARBA00004275"/>
    </source>
</evidence>